<protein>
    <submittedName>
        <fullName evidence="1">DUF2158 domain-containing protein</fullName>
    </submittedName>
</protein>
<sequence length="53" mass="6100">MEELKIGDVVILKSGGPRMTIYNVLSNNVYCQWFKNEELIHGDFEKGVLELDN</sequence>
<reference evidence="1 2" key="1">
    <citation type="submission" date="2020-07" db="EMBL/GenBank/DDBJ databases">
        <title>Description of Kordia aestuariivivens sp. nov., isolated from a tidal flat.</title>
        <authorList>
            <person name="Park S."/>
            <person name="Yoon J.-H."/>
        </authorList>
    </citation>
    <scope>NUCLEOTIDE SEQUENCE [LARGE SCALE GENOMIC DNA]</scope>
    <source>
        <strain evidence="1 2">YSTF-M3</strain>
    </source>
</reference>
<organism evidence="1 2">
    <name type="scientific">Kordia aestuariivivens</name>
    <dbReference type="NCBI Taxonomy" id="2759037"/>
    <lineage>
        <taxon>Bacteria</taxon>
        <taxon>Pseudomonadati</taxon>
        <taxon>Bacteroidota</taxon>
        <taxon>Flavobacteriia</taxon>
        <taxon>Flavobacteriales</taxon>
        <taxon>Flavobacteriaceae</taxon>
        <taxon>Kordia</taxon>
    </lineage>
</organism>
<name>A0ABR7Q940_9FLAO</name>
<dbReference type="EMBL" id="JACGWS010000005">
    <property type="protein sequence ID" value="MBC8755008.1"/>
    <property type="molecule type" value="Genomic_DNA"/>
</dbReference>
<proteinExistence type="predicted"/>
<dbReference type="Pfam" id="PF09926">
    <property type="entry name" value="DUF2158"/>
    <property type="match status" value="1"/>
</dbReference>
<evidence type="ECO:0000313" key="2">
    <source>
        <dbReference type="Proteomes" id="UP000619238"/>
    </source>
</evidence>
<accession>A0ABR7Q940</accession>
<comment type="caution">
    <text evidence="1">The sequence shown here is derived from an EMBL/GenBank/DDBJ whole genome shotgun (WGS) entry which is preliminary data.</text>
</comment>
<dbReference type="RefSeq" id="WP_187562056.1">
    <property type="nucleotide sequence ID" value="NZ_JACGWS010000005.1"/>
</dbReference>
<evidence type="ECO:0000313" key="1">
    <source>
        <dbReference type="EMBL" id="MBC8755008.1"/>
    </source>
</evidence>
<dbReference type="Proteomes" id="UP000619238">
    <property type="component" value="Unassembled WGS sequence"/>
</dbReference>
<dbReference type="InterPro" id="IPR019226">
    <property type="entry name" value="DUF2158"/>
</dbReference>
<keyword evidence="2" id="KW-1185">Reference proteome</keyword>
<gene>
    <name evidence="1" type="ORF">H2O64_10020</name>
</gene>